<sequence length="140" mass="16044">MVTKQVDFLDPSFAKPKEENLLFNGTVSSNRFRISKIITRADSFLPLIVGNIESNKHGSIVFLEYRLFPGARFFLAFWLIVCMLLGFFFAWVGKDLSMSSLCFLGGLANWLFSVSNFKRKVTESNELLHRLLEQPIKNKS</sequence>
<dbReference type="EC" id="4.2.1.2" evidence="2"/>
<keyword evidence="1" id="KW-0812">Transmembrane</keyword>
<accession>R7ZXV4</accession>
<dbReference type="EMBL" id="AQHR01000022">
    <property type="protein sequence ID" value="EON78829.1"/>
    <property type="molecule type" value="Genomic_DNA"/>
</dbReference>
<dbReference type="OrthoDB" id="980906at2"/>
<evidence type="ECO:0000256" key="1">
    <source>
        <dbReference type="SAM" id="Phobius"/>
    </source>
</evidence>
<gene>
    <name evidence="2" type="ORF">ADIS_0726</name>
</gene>
<evidence type="ECO:0000313" key="3">
    <source>
        <dbReference type="Proteomes" id="UP000013909"/>
    </source>
</evidence>
<proteinExistence type="predicted"/>
<comment type="caution">
    <text evidence="2">The sequence shown here is derived from an EMBL/GenBank/DDBJ whole genome shotgun (WGS) entry which is preliminary data.</text>
</comment>
<keyword evidence="2" id="KW-0456">Lyase</keyword>
<keyword evidence="3" id="KW-1185">Reference proteome</keyword>
<dbReference type="AlphaFoldDB" id="R7ZXV4"/>
<dbReference type="STRING" id="1232681.ADIS_0726"/>
<keyword evidence="1" id="KW-0472">Membrane</keyword>
<organism evidence="2 3">
    <name type="scientific">Lunatimonas lonarensis</name>
    <dbReference type="NCBI Taxonomy" id="1232681"/>
    <lineage>
        <taxon>Bacteria</taxon>
        <taxon>Pseudomonadati</taxon>
        <taxon>Bacteroidota</taxon>
        <taxon>Cytophagia</taxon>
        <taxon>Cytophagales</taxon>
        <taxon>Cyclobacteriaceae</taxon>
    </lineage>
</organism>
<feature type="transmembrane region" description="Helical" evidence="1">
    <location>
        <begin position="98"/>
        <end position="117"/>
    </location>
</feature>
<dbReference type="GO" id="GO:0004333">
    <property type="term" value="F:fumarate hydratase activity"/>
    <property type="evidence" value="ECO:0007669"/>
    <property type="project" value="UniProtKB-EC"/>
</dbReference>
<reference evidence="2 3" key="1">
    <citation type="submission" date="2013-02" db="EMBL/GenBank/DDBJ databases">
        <title>A novel strain isolated from Lonar lake, Maharashtra, India.</title>
        <authorList>
            <person name="Singh A."/>
        </authorList>
    </citation>
    <scope>NUCLEOTIDE SEQUENCE [LARGE SCALE GENOMIC DNA]</scope>
    <source>
        <strain evidence="2 3">AK24</strain>
    </source>
</reference>
<feature type="transmembrane region" description="Helical" evidence="1">
    <location>
        <begin position="73"/>
        <end position="92"/>
    </location>
</feature>
<keyword evidence="1" id="KW-1133">Transmembrane helix</keyword>
<protein>
    <submittedName>
        <fullName evidence="2">Fumarate hydratase</fullName>
        <ecNumber evidence="2">4.2.1.2</ecNumber>
    </submittedName>
</protein>
<dbReference type="RefSeq" id="WP_010852874.1">
    <property type="nucleotide sequence ID" value="NZ_AQHR01000022.1"/>
</dbReference>
<name>R7ZXV4_9BACT</name>
<dbReference type="Proteomes" id="UP000013909">
    <property type="component" value="Unassembled WGS sequence"/>
</dbReference>
<evidence type="ECO:0000313" key="2">
    <source>
        <dbReference type="EMBL" id="EON78829.1"/>
    </source>
</evidence>